<name>A0A6H5FYN6_9HEMI</name>
<dbReference type="PRINTS" id="PR01790">
    <property type="entry name" value="SMP30FAMILY"/>
</dbReference>
<dbReference type="FunFam" id="2.120.10.30:FF:000027">
    <property type="entry name" value="Regucalcin homologue"/>
    <property type="match status" value="1"/>
</dbReference>
<dbReference type="OrthoDB" id="423498at2759"/>
<dbReference type="PANTHER" id="PTHR10907:SF66">
    <property type="entry name" value="MIP34848P1-RELATED"/>
    <property type="match status" value="1"/>
</dbReference>
<evidence type="ECO:0000256" key="13">
    <source>
        <dbReference type="ARBA" id="ARBA00032464"/>
    </source>
</evidence>
<comment type="cofactor">
    <cofactor evidence="4">
        <name>Mg(2+)</name>
        <dbReference type="ChEBI" id="CHEBI:18420"/>
    </cofactor>
</comment>
<keyword evidence="9" id="KW-0963">Cytoplasm</keyword>
<dbReference type="AlphaFoldDB" id="A0A6H5FYN6"/>
<dbReference type="PRINTS" id="PR01791">
    <property type="entry name" value="REGUCALCIN"/>
</dbReference>
<accession>A0A6H5FYN6</accession>
<comment type="cofactor">
    <cofactor evidence="3">
        <name>Mn(2+)</name>
        <dbReference type="ChEBI" id="CHEBI:29035"/>
    </cofactor>
</comment>
<gene>
    <name evidence="18" type="ORF">NTEN_LOCUS1835</name>
</gene>
<dbReference type="GO" id="GO:0004341">
    <property type="term" value="F:gluconolactonase activity"/>
    <property type="evidence" value="ECO:0007669"/>
    <property type="project" value="UniProtKB-EC"/>
</dbReference>
<evidence type="ECO:0000256" key="12">
    <source>
        <dbReference type="ARBA" id="ARBA00022837"/>
    </source>
</evidence>
<keyword evidence="19" id="KW-1185">Reference proteome</keyword>
<evidence type="ECO:0000313" key="18">
    <source>
        <dbReference type="EMBL" id="CAA9995044.1"/>
    </source>
</evidence>
<feature type="binding site" evidence="15">
    <location>
        <position position="227"/>
    </location>
    <ligand>
        <name>a divalent metal cation</name>
        <dbReference type="ChEBI" id="CHEBI:60240"/>
    </ligand>
</feature>
<organism evidence="18 19">
    <name type="scientific">Nesidiocoris tenuis</name>
    <dbReference type="NCBI Taxonomy" id="355587"/>
    <lineage>
        <taxon>Eukaryota</taxon>
        <taxon>Metazoa</taxon>
        <taxon>Ecdysozoa</taxon>
        <taxon>Arthropoda</taxon>
        <taxon>Hexapoda</taxon>
        <taxon>Insecta</taxon>
        <taxon>Pterygota</taxon>
        <taxon>Neoptera</taxon>
        <taxon>Paraneoptera</taxon>
        <taxon>Hemiptera</taxon>
        <taxon>Heteroptera</taxon>
        <taxon>Panheteroptera</taxon>
        <taxon>Cimicomorpha</taxon>
        <taxon>Miridae</taxon>
        <taxon>Dicyphina</taxon>
        <taxon>Nesidiocoris</taxon>
    </lineage>
</organism>
<evidence type="ECO:0000256" key="9">
    <source>
        <dbReference type="ARBA" id="ARBA00022490"/>
    </source>
</evidence>
<feature type="binding site" evidence="15">
    <location>
        <position position="125"/>
    </location>
    <ligand>
        <name>substrate</name>
    </ligand>
</feature>
<dbReference type="GO" id="GO:0019853">
    <property type="term" value="P:L-ascorbic acid biosynthetic process"/>
    <property type="evidence" value="ECO:0007669"/>
    <property type="project" value="TreeGrafter"/>
</dbReference>
<comment type="cofactor">
    <cofactor evidence="15">
        <name>Zn(2+)</name>
        <dbReference type="ChEBI" id="CHEBI:29105"/>
    </cofactor>
    <text evidence="15">Binds 1 divalent metal cation per subunit.</text>
</comment>
<reference evidence="18 19" key="1">
    <citation type="submission" date="2020-02" db="EMBL/GenBank/DDBJ databases">
        <authorList>
            <person name="Ferguson B K."/>
        </authorList>
    </citation>
    <scope>NUCLEOTIDE SEQUENCE [LARGE SCALE GENOMIC DNA]</scope>
</reference>
<dbReference type="InterPro" id="IPR011042">
    <property type="entry name" value="6-blade_b-propeller_TolB-like"/>
</dbReference>
<keyword evidence="11" id="KW-0378">Hydrolase</keyword>
<keyword evidence="12" id="KW-0106">Calcium</keyword>
<feature type="chain" id="PRO_5026142222" description="Regucalcin" evidence="16">
    <location>
        <begin position="19"/>
        <end position="325"/>
    </location>
</feature>
<evidence type="ECO:0000256" key="14">
    <source>
        <dbReference type="PIRSR" id="PIRSR605511-1"/>
    </source>
</evidence>
<evidence type="ECO:0000256" key="7">
    <source>
        <dbReference type="ARBA" id="ARBA00013227"/>
    </source>
</evidence>
<evidence type="ECO:0000256" key="6">
    <source>
        <dbReference type="ARBA" id="ARBA00008853"/>
    </source>
</evidence>
<evidence type="ECO:0000256" key="11">
    <source>
        <dbReference type="ARBA" id="ARBA00022801"/>
    </source>
</evidence>
<evidence type="ECO:0000256" key="15">
    <source>
        <dbReference type="PIRSR" id="PIRSR605511-2"/>
    </source>
</evidence>
<proteinExistence type="inferred from homology"/>
<feature type="domain" description="SMP-30/Gluconolactonase/LRE-like region" evidence="17">
    <location>
        <begin position="33"/>
        <end position="287"/>
    </location>
</feature>
<feature type="binding site" evidence="15">
    <location>
        <position position="127"/>
    </location>
    <ligand>
        <name>substrate</name>
    </ligand>
</feature>
<dbReference type="GO" id="GO:0030234">
    <property type="term" value="F:enzyme regulator activity"/>
    <property type="evidence" value="ECO:0007669"/>
    <property type="project" value="InterPro"/>
</dbReference>
<dbReference type="Proteomes" id="UP000479000">
    <property type="component" value="Unassembled WGS sequence"/>
</dbReference>
<evidence type="ECO:0000256" key="1">
    <source>
        <dbReference type="ARBA" id="ARBA00001589"/>
    </source>
</evidence>
<evidence type="ECO:0000256" key="2">
    <source>
        <dbReference type="ARBA" id="ARBA00001913"/>
    </source>
</evidence>
<dbReference type="Gene3D" id="2.120.10.30">
    <property type="entry name" value="TolB, C-terminal domain"/>
    <property type="match status" value="1"/>
</dbReference>
<comment type="similarity">
    <text evidence="6">Belongs to the SMP-30/CGR1 family.</text>
</comment>
<evidence type="ECO:0000256" key="10">
    <source>
        <dbReference type="ARBA" id="ARBA00022723"/>
    </source>
</evidence>
<comment type="catalytic activity">
    <reaction evidence="1">
        <text>D-glucono-1,5-lactone + H2O = D-gluconate + H(+)</text>
        <dbReference type="Rhea" id="RHEA:10440"/>
        <dbReference type="ChEBI" id="CHEBI:15377"/>
        <dbReference type="ChEBI" id="CHEBI:15378"/>
        <dbReference type="ChEBI" id="CHEBI:16217"/>
        <dbReference type="ChEBI" id="CHEBI:18391"/>
        <dbReference type="EC" id="3.1.1.17"/>
    </reaction>
</comment>
<keyword evidence="16" id="KW-0732">Signal</keyword>
<dbReference type="InterPro" id="IPR005511">
    <property type="entry name" value="SMP-30"/>
</dbReference>
<evidence type="ECO:0000256" key="16">
    <source>
        <dbReference type="SAM" id="SignalP"/>
    </source>
</evidence>
<dbReference type="Pfam" id="PF08450">
    <property type="entry name" value="SGL"/>
    <property type="match status" value="1"/>
</dbReference>
<feature type="active site" description="Proton donor/acceptor" evidence="14">
    <location>
        <position position="227"/>
    </location>
</feature>
<evidence type="ECO:0000259" key="17">
    <source>
        <dbReference type="Pfam" id="PF08450"/>
    </source>
</evidence>
<dbReference type="SUPFAM" id="SSF63829">
    <property type="entry name" value="Calcium-dependent phosphotriesterase"/>
    <property type="match status" value="1"/>
</dbReference>
<sequence length="325" mass="35914">MMLTIAWTIISLLSITVAQTPKIERLNVEHMTIGEGPHWDVASQSLFFVDIRGPKIFKYSPQTNSAISISLGTDPVGFIVPVKNQPDYFVVGEKLKIVVVHWDTKSNELLSKKVLVTLPEPQTNRINDGKVDAKGRLWLGTMTDGKEFEIGAGSLYSYTRKEGLVKRLDHVSISNGIATSENNAMFYYIDSLKYQVDASKFDIETGNLENVKSIFDFVKEDIPGLPDGMTIDTDGNLWIASFGGNEVIQINPANGEVLQSVKFPRVCQTTSVVFGGPNLDELYVTTAEIKITAEEKEMFPESGSVYRVTGLNTKGLHAANFDLLV</sequence>
<comment type="cofactor">
    <cofactor evidence="2">
        <name>Ca(2+)</name>
        <dbReference type="ChEBI" id="CHEBI:29108"/>
    </cofactor>
</comment>
<dbReference type="GO" id="GO:0005737">
    <property type="term" value="C:cytoplasm"/>
    <property type="evidence" value="ECO:0007669"/>
    <property type="project" value="UniProtKB-SubCell"/>
</dbReference>
<dbReference type="EC" id="3.1.1.17" evidence="7"/>
<evidence type="ECO:0000256" key="5">
    <source>
        <dbReference type="ARBA" id="ARBA00004496"/>
    </source>
</evidence>
<keyword evidence="15" id="KW-0862">Zinc</keyword>
<keyword evidence="10 15" id="KW-0479">Metal-binding</keyword>
<dbReference type="EMBL" id="CADCXU010002925">
    <property type="protein sequence ID" value="CAA9995044.1"/>
    <property type="molecule type" value="Genomic_DNA"/>
</dbReference>
<feature type="signal peptide" evidence="16">
    <location>
        <begin position="1"/>
        <end position="18"/>
    </location>
</feature>
<feature type="binding site" evidence="15">
    <location>
        <position position="35"/>
    </location>
    <ligand>
        <name>a divalent metal cation</name>
        <dbReference type="ChEBI" id="CHEBI:60240"/>
    </ligand>
</feature>
<dbReference type="InterPro" id="IPR013658">
    <property type="entry name" value="SGL"/>
</dbReference>
<dbReference type="InterPro" id="IPR008367">
    <property type="entry name" value="Regucalcin"/>
</dbReference>
<evidence type="ECO:0000256" key="4">
    <source>
        <dbReference type="ARBA" id="ARBA00001946"/>
    </source>
</evidence>
<evidence type="ECO:0000256" key="3">
    <source>
        <dbReference type="ARBA" id="ARBA00001936"/>
    </source>
</evidence>
<dbReference type="GO" id="GO:0005509">
    <property type="term" value="F:calcium ion binding"/>
    <property type="evidence" value="ECO:0007669"/>
    <property type="project" value="InterPro"/>
</dbReference>
<comment type="subcellular location">
    <subcellularLocation>
        <location evidence="5">Cytoplasm</location>
    </subcellularLocation>
</comment>
<dbReference type="PANTHER" id="PTHR10907">
    <property type="entry name" value="REGUCALCIN"/>
    <property type="match status" value="1"/>
</dbReference>
<protein>
    <recommendedName>
        <fullName evidence="8">Regucalcin</fullName>
        <ecNumber evidence="7">3.1.1.17</ecNumber>
    </recommendedName>
    <alternativeName>
        <fullName evidence="13">Gluconolactonase</fullName>
    </alternativeName>
</protein>
<evidence type="ECO:0000313" key="19">
    <source>
        <dbReference type="Proteomes" id="UP000479000"/>
    </source>
</evidence>
<evidence type="ECO:0000256" key="8">
    <source>
        <dbReference type="ARBA" id="ARBA00016808"/>
    </source>
</evidence>
<feature type="binding site" evidence="15">
    <location>
        <position position="175"/>
    </location>
    <ligand>
        <name>a divalent metal cation</name>
        <dbReference type="ChEBI" id="CHEBI:60240"/>
    </ligand>
</feature>